<sequence>MITSSLQSCHLGPGISPEQVISDHFFLYLLKGSMLAYSGDKHYHFHPGDSCIARKNHLLRYTKQQQDGDFKKIVIVLDEAFLKRFLARHRVDTGIATSDDSILPVKDDQLLTSFIHSLEPYYRGEAEIEEAFADLKREELLLILLKSDPGLAAALFNFGAPQKIDIEAFMTRNFRFNVPLERFAFLTGRSLSAFKRDFQQIYNDTPGRWLTKKRLEEAYFLIHQQSQKPKDIYLELGFENLSHFSFAFKKQFGLAPTAVLY</sequence>
<dbReference type="InterPro" id="IPR050204">
    <property type="entry name" value="AraC_XylS_family_regulators"/>
</dbReference>
<dbReference type="STRING" id="551996.SAMN05192573_12199"/>
<dbReference type="PANTHER" id="PTHR46796">
    <property type="entry name" value="HTH-TYPE TRANSCRIPTIONAL ACTIVATOR RHAS-RELATED"/>
    <property type="match status" value="1"/>
</dbReference>
<keyword evidence="1" id="KW-0805">Transcription regulation</keyword>
<evidence type="ECO:0000256" key="3">
    <source>
        <dbReference type="ARBA" id="ARBA00023163"/>
    </source>
</evidence>
<dbReference type="AlphaFoldDB" id="A0A1G8KW23"/>
<organism evidence="5 6">
    <name type="scientific">Mucilaginibacter gossypii</name>
    <dbReference type="NCBI Taxonomy" id="551996"/>
    <lineage>
        <taxon>Bacteria</taxon>
        <taxon>Pseudomonadati</taxon>
        <taxon>Bacteroidota</taxon>
        <taxon>Sphingobacteriia</taxon>
        <taxon>Sphingobacteriales</taxon>
        <taxon>Sphingobacteriaceae</taxon>
        <taxon>Mucilaginibacter</taxon>
    </lineage>
</organism>
<evidence type="ECO:0000256" key="1">
    <source>
        <dbReference type="ARBA" id="ARBA00023015"/>
    </source>
</evidence>
<keyword evidence="6" id="KW-1185">Reference proteome</keyword>
<keyword evidence="3" id="KW-0804">Transcription</keyword>
<accession>A0A1G8KW23</accession>
<dbReference type="Pfam" id="PF12833">
    <property type="entry name" value="HTH_18"/>
    <property type="match status" value="1"/>
</dbReference>
<name>A0A1G8KW23_9SPHI</name>
<dbReference type="EMBL" id="FNCG01000021">
    <property type="protein sequence ID" value="SDI47586.1"/>
    <property type="molecule type" value="Genomic_DNA"/>
</dbReference>
<dbReference type="Pfam" id="PF22200">
    <property type="entry name" value="ExsA_N"/>
    <property type="match status" value="1"/>
</dbReference>
<feature type="domain" description="HTH araC/xylS-type" evidence="4">
    <location>
        <begin position="164"/>
        <end position="261"/>
    </location>
</feature>
<dbReference type="SUPFAM" id="SSF51215">
    <property type="entry name" value="Regulatory protein AraC"/>
    <property type="match status" value="1"/>
</dbReference>
<evidence type="ECO:0000313" key="5">
    <source>
        <dbReference type="EMBL" id="SDI47586.1"/>
    </source>
</evidence>
<evidence type="ECO:0000313" key="6">
    <source>
        <dbReference type="Proteomes" id="UP000199705"/>
    </source>
</evidence>
<evidence type="ECO:0000256" key="2">
    <source>
        <dbReference type="ARBA" id="ARBA00023125"/>
    </source>
</evidence>
<dbReference type="SMART" id="SM00342">
    <property type="entry name" value="HTH_ARAC"/>
    <property type="match status" value="1"/>
</dbReference>
<protein>
    <submittedName>
        <fullName evidence="5">AraC-type DNA-binding protein</fullName>
    </submittedName>
</protein>
<dbReference type="PROSITE" id="PS01124">
    <property type="entry name" value="HTH_ARAC_FAMILY_2"/>
    <property type="match status" value="1"/>
</dbReference>
<gene>
    <name evidence="5" type="ORF">SAMN05192573_12199</name>
</gene>
<dbReference type="Gene3D" id="1.10.10.60">
    <property type="entry name" value="Homeodomain-like"/>
    <property type="match status" value="1"/>
</dbReference>
<keyword evidence="2 5" id="KW-0238">DNA-binding</keyword>
<proteinExistence type="predicted"/>
<dbReference type="Proteomes" id="UP000199705">
    <property type="component" value="Unassembled WGS sequence"/>
</dbReference>
<dbReference type="SUPFAM" id="SSF46689">
    <property type="entry name" value="Homeodomain-like"/>
    <property type="match status" value="1"/>
</dbReference>
<dbReference type="PANTHER" id="PTHR46796:SF6">
    <property type="entry name" value="ARAC SUBFAMILY"/>
    <property type="match status" value="1"/>
</dbReference>
<reference evidence="6" key="1">
    <citation type="submission" date="2016-10" db="EMBL/GenBank/DDBJ databases">
        <authorList>
            <person name="Varghese N."/>
            <person name="Submissions S."/>
        </authorList>
    </citation>
    <scope>NUCLEOTIDE SEQUENCE [LARGE SCALE GENOMIC DNA]</scope>
    <source>
        <strain evidence="6">Gh-67</strain>
    </source>
</reference>
<dbReference type="GO" id="GO:0043565">
    <property type="term" value="F:sequence-specific DNA binding"/>
    <property type="evidence" value="ECO:0007669"/>
    <property type="project" value="InterPro"/>
</dbReference>
<dbReference type="InterPro" id="IPR009057">
    <property type="entry name" value="Homeodomain-like_sf"/>
</dbReference>
<dbReference type="InterPro" id="IPR018060">
    <property type="entry name" value="HTH_AraC"/>
</dbReference>
<dbReference type="InterPro" id="IPR037923">
    <property type="entry name" value="HTH-like"/>
</dbReference>
<dbReference type="GO" id="GO:0003700">
    <property type="term" value="F:DNA-binding transcription factor activity"/>
    <property type="evidence" value="ECO:0007669"/>
    <property type="project" value="InterPro"/>
</dbReference>
<dbReference type="InterPro" id="IPR054015">
    <property type="entry name" value="ExsA-like_N"/>
</dbReference>
<evidence type="ECO:0000259" key="4">
    <source>
        <dbReference type="PROSITE" id="PS01124"/>
    </source>
</evidence>